<dbReference type="AlphaFoldDB" id="A0A136JEP7"/>
<gene>
    <name evidence="2" type="ORF">Micbo1qcDRAFT_157627</name>
</gene>
<feature type="transmembrane region" description="Helical" evidence="1">
    <location>
        <begin position="68"/>
        <end position="87"/>
    </location>
</feature>
<evidence type="ECO:0000256" key="1">
    <source>
        <dbReference type="SAM" id="Phobius"/>
    </source>
</evidence>
<name>A0A136JEP7_9PEZI</name>
<accession>A0A136JEP7</accession>
<evidence type="ECO:0000313" key="2">
    <source>
        <dbReference type="EMBL" id="KXJ95619.1"/>
    </source>
</evidence>
<dbReference type="InParanoid" id="A0A136JEP7"/>
<protein>
    <submittedName>
        <fullName evidence="2">Uncharacterized protein</fullName>
    </submittedName>
</protein>
<keyword evidence="1" id="KW-0812">Transmembrane</keyword>
<keyword evidence="1" id="KW-1133">Transmembrane helix</keyword>
<reference evidence="3" key="1">
    <citation type="submission" date="2016-02" db="EMBL/GenBank/DDBJ databases">
        <title>Draft genome sequence of Microdochium bolleyi, a fungal endophyte of beachgrass.</title>
        <authorList>
            <consortium name="DOE Joint Genome Institute"/>
            <person name="David A.S."/>
            <person name="May G."/>
            <person name="Haridas S."/>
            <person name="Lim J."/>
            <person name="Wang M."/>
            <person name="Labutti K."/>
            <person name="Lipzen A."/>
            <person name="Barry K."/>
            <person name="Grigoriev I.V."/>
        </authorList>
    </citation>
    <scope>NUCLEOTIDE SEQUENCE [LARGE SCALE GENOMIC DNA]</scope>
    <source>
        <strain evidence="3">J235TASD1</strain>
    </source>
</reference>
<sequence>MLSVMAACQPFETRWARSSVCTSSTWERTSIRSSGIAKTAAAAAAAWGERTFAAAAQRTVLLQIGMSCLWLCVLLSWVAEVTAVAYFSC</sequence>
<proteinExistence type="predicted"/>
<organism evidence="2 3">
    <name type="scientific">Microdochium bolleyi</name>
    <dbReference type="NCBI Taxonomy" id="196109"/>
    <lineage>
        <taxon>Eukaryota</taxon>
        <taxon>Fungi</taxon>
        <taxon>Dikarya</taxon>
        <taxon>Ascomycota</taxon>
        <taxon>Pezizomycotina</taxon>
        <taxon>Sordariomycetes</taxon>
        <taxon>Xylariomycetidae</taxon>
        <taxon>Xylariales</taxon>
        <taxon>Microdochiaceae</taxon>
        <taxon>Microdochium</taxon>
    </lineage>
</organism>
<keyword evidence="1" id="KW-0472">Membrane</keyword>
<keyword evidence="3" id="KW-1185">Reference proteome</keyword>
<dbReference type="EMBL" id="KQ964246">
    <property type="protein sequence ID" value="KXJ95619.1"/>
    <property type="molecule type" value="Genomic_DNA"/>
</dbReference>
<dbReference type="Proteomes" id="UP000070501">
    <property type="component" value="Unassembled WGS sequence"/>
</dbReference>
<evidence type="ECO:0000313" key="3">
    <source>
        <dbReference type="Proteomes" id="UP000070501"/>
    </source>
</evidence>